<dbReference type="CDD" id="cd01668">
    <property type="entry name" value="TGS_RSH"/>
    <property type="match status" value="1"/>
</dbReference>
<feature type="domain" description="TGS" evidence="2">
    <location>
        <begin position="380"/>
        <end position="441"/>
    </location>
</feature>
<dbReference type="FunFam" id="3.10.20.30:FF:000002">
    <property type="entry name" value="GTP pyrophosphokinase (RelA/SpoT)"/>
    <property type="match status" value="1"/>
</dbReference>
<dbReference type="InterPro" id="IPR043519">
    <property type="entry name" value="NT_sf"/>
</dbReference>
<comment type="caution">
    <text evidence="3">The sequence shown here is derived from an EMBL/GenBank/DDBJ whole genome shotgun (WGS) entry which is preliminary data.</text>
</comment>
<dbReference type="InterPro" id="IPR012676">
    <property type="entry name" value="TGS-like"/>
</dbReference>
<dbReference type="Pfam" id="PF04607">
    <property type="entry name" value="RelA_SpoT"/>
    <property type="match status" value="1"/>
</dbReference>
<dbReference type="EMBL" id="ASJR01000003">
    <property type="protein sequence ID" value="ERP39033.1"/>
    <property type="molecule type" value="Genomic_DNA"/>
</dbReference>
<proteinExistence type="inferred from homology"/>
<gene>
    <name evidence="3" type="ORF">CALK_0526</name>
</gene>
<dbReference type="SUPFAM" id="SSF81301">
    <property type="entry name" value="Nucleotidyltransferase"/>
    <property type="match status" value="1"/>
</dbReference>
<dbReference type="InterPro" id="IPR012675">
    <property type="entry name" value="Beta-grasp_dom_sf"/>
</dbReference>
<comment type="similarity">
    <text evidence="1">Belongs to the RelA/SpoT family.</text>
</comment>
<dbReference type="GO" id="GO:0015969">
    <property type="term" value="P:guanosine tetraphosphate metabolic process"/>
    <property type="evidence" value="ECO:0007669"/>
    <property type="project" value="InterPro"/>
</dbReference>
<evidence type="ECO:0000259" key="2">
    <source>
        <dbReference type="PROSITE" id="PS51880"/>
    </source>
</evidence>
<evidence type="ECO:0000313" key="3">
    <source>
        <dbReference type="EMBL" id="ERP39033.1"/>
    </source>
</evidence>
<name>U7DBS2_9BACT</name>
<organism evidence="3 4">
    <name type="scientific">Chitinivibrio alkaliphilus ACht1</name>
    <dbReference type="NCBI Taxonomy" id="1313304"/>
    <lineage>
        <taxon>Bacteria</taxon>
        <taxon>Pseudomonadati</taxon>
        <taxon>Fibrobacterota</taxon>
        <taxon>Chitinivibrionia</taxon>
        <taxon>Chitinivibrionales</taxon>
        <taxon>Chitinivibrionaceae</taxon>
        <taxon>Chitinivibrio</taxon>
    </lineage>
</organism>
<reference evidence="3 4" key="1">
    <citation type="journal article" date="2013" name="Environ. Microbiol.">
        <title>Genome analysis of Chitinivibrio alkaliphilus gen. nov., sp. nov., a novel extremely haloalkaliphilic anaerobic chitinolytic bacterium from the candidate phylum Termite Group 3.</title>
        <authorList>
            <person name="Sorokin D.Y."/>
            <person name="Gumerov V.M."/>
            <person name="Rakitin A.L."/>
            <person name="Beletsky A.V."/>
            <person name="Damste J.S."/>
            <person name="Muyzer G."/>
            <person name="Mardanov A.V."/>
            <person name="Ravin N.V."/>
        </authorList>
    </citation>
    <scope>NUCLEOTIDE SEQUENCE [LARGE SCALE GENOMIC DNA]</scope>
    <source>
        <strain evidence="3 4">ACht1</strain>
    </source>
</reference>
<dbReference type="PANTHER" id="PTHR21262">
    <property type="entry name" value="GUANOSINE-3',5'-BIS DIPHOSPHATE 3'-PYROPHOSPHOHYDROLASE"/>
    <property type="match status" value="1"/>
</dbReference>
<dbReference type="Gene3D" id="3.30.460.10">
    <property type="entry name" value="Beta Polymerase, domain 2"/>
    <property type="match status" value="1"/>
</dbReference>
<evidence type="ECO:0000256" key="1">
    <source>
        <dbReference type="ARBA" id="ARBA00007476"/>
    </source>
</evidence>
<dbReference type="CDD" id="cd05399">
    <property type="entry name" value="NT_Rel-Spo_like"/>
    <property type="match status" value="1"/>
</dbReference>
<dbReference type="AlphaFoldDB" id="U7DBS2"/>
<dbReference type="SUPFAM" id="SSF81271">
    <property type="entry name" value="TGS-like"/>
    <property type="match status" value="1"/>
</dbReference>
<dbReference type="InterPro" id="IPR007685">
    <property type="entry name" value="RelA_SpoT"/>
</dbReference>
<keyword evidence="4" id="KW-1185">Reference proteome</keyword>
<dbReference type="Pfam" id="PF13328">
    <property type="entry name" value="HD_4"/>
    <property type="match status" value="1"/>
</dbReference>
<dbReference type="eggNOG" id="COG0317">
    <property type="taxonomic scope" value="Bacteria"/>
</dbReference>
<dbReference type="SUPFAM" id="SSF109604">
    <property type="entry name" value="HD-domain/PDEase-like"/>
    <property type="match status" value="1"/>
</dbReference>
<dbReference type="PATRIC" id="fig|1313304.3.peg.506"/>
<evidence type="ECO:0000313" key="4">
    <source>
        <dbReference type="Proteomes" id="UP000017148"/>
    </source>
</evidence>
<dbReference type="Pfam" id="PF02824">
    <property type="entry name" value="TGS"/>
    <property type="match status" value="1"/>
</dbReference>
<dbReference type="InterPro" id="IPR033655">
    <property type="entry name" value="TGS_RelA/SpoT"/>
</dbReference>
<dbReference type="SMART" id="SM00954">
    <property type="entry name" value="RelA_SpoT"/>
    <property type="match status" value="1"/>
</dbReference>
<protein>
    <submittedName>
        <fullName evidence="3">(P)ppGpp synthetase, RelA/SpoT family</fullName>
    </submittedName>
</protein>
<dbReference type="Gene3D" id="1.10.3210.10">
    <property type="entry name" value="Hypothetical protein af1432"/>
    <property type="match status" value="1"/>
</dbReference>
<dbReference type="Proteomes" id="UP000017148">
    <property type="component" value="Unassembled WGS sequence"/>
</dbReference>
<dbReference type="STRING" id="1313304.CALK_0526"/>
<dbReference type="Gene3D" id="3.10.20.30">
    <property type="match status" value="1"/>
</dbReference>
<accession>U7DBS2</accession>
<dbReference type="PROSITE" id="PS51880">
    <property type="entry name" value="TGS"/>
    <property type="match status" value="1"/>
</dbReference>
<sequence>MLDMERSFLESLFPPQRRVRVESYLQDILSDVQWTEVVEVHQELATILSRSIPADDVSREAAFWVSLFPHSSSQTIPHDLCPSPVREIVMGAQRILRLEAGSMEYQLESFIRLILNISDDPRTILVVLAEQLRLMRIFSRLSSEKQHHVLLWVHTVFTPIAHRLGLYTVKTELEERWLKYSDYETYRSIADKLEAKKDEREAFIRRFIAPIRRIMKKNNISCEIKGRSKSIYSIWKKMQKQNVDVDGIYDKFAIRIIITDQPREKEKEMCWKVYSLVTEKYRPFPKRLRDWISYPKSSGYESLHITVVTEEDHWVEVQIRTDRMDYIAENGHAAHWRYKEGGARTGDSDQIYLAQMRSALEHPDALEHAAHGLKDAFYSRDLYVFTPADELVRLRARATVLDFAFAIHSDLGFRCTGARVNGVYVSIREELKTGDVVEVLTSKKQHPTQEWLEFVQSPSALSRIKRYLREQEHRHAEEGREIIRRKFKALAVPLTDATLRKLCDAYNCEDTVELYDRVGEKKIDLLSLKKSFFAHDKDSGAGVAAPKESRFHGRQDNSLVIDNALDQVQFTLSKCCNPVRGDEVFGFITVNKGVTIHRMDCPNAAGLFKNAPHRIVSARWKEEDTARFLKELVLYCSGENEWVISQVTKRIKLTPQVRLIKIHMNDSLTPGVSTVELSLEVPHADTFTQIVEEFRRMAGIGSVYLP</sequence>
<dbReference type="GO" id="GO:0005886">
    <property type="term" value="C:plasma membrane"/>
    <property type="evidence" value="ECO:0007669"/>
    <property type="project" value="TreeGrafter"/>
</dbReference>
<dbReference type="InterPro" id="IPR004095">
    <property type="entry name" value="TGS"/>
</dbReference>
<dbReference type="PANTHER" id="PTHR21262:SF31">
    <property type="entry name" value="GTP PYROPHOSPHOKINASE"/>
    <property type="match status" value="1"/>
</dbReference>